<dbReference type="NCBIfam" id="TIGR00172">
    <property type="entry name" value="maf"/>
    <property type="match status" value="1"/>
</dbReference>
<name>A0A9W7ACV6_9STRA</name>
<dbReference type="OrthoDB" id="10267058at2759"/>
<dbReference type="PANTHER" id="PTHR43213">
    <property type="entry name" value="BIFUNCTIONAL DTTP/UTP PYROPHOSPHATASE/METHYLTRANSFERASE PROTEIN-RELATED"/>
    <property type="match status" value="1"/>
</dbReference>
<dbReference type="AlphaFoldDB" id="A0A9W7ACV6"/>
<gene>
    <name evidence="3" type="ORF">TrLO_g12443</name>
</gene>
<dbReference type="Gene3D" id="3.90.950.10">
    <property type="match status" value="1"/>
</dbReference>
<dbReference type="PANTHER" id="PTHR43213:SF5">
    <property type="entry name" value="BIFUNCTIONAL DTTP_UTP PYROPHOSPHATASE_METHYLTRANSFERASE PROTEIN-RELATED"/>
    <property type="match status" value="1"/>
</dbReference>
<evidence type="ECO:0000256" key="1">
    <source>
        <dbReference type="ARBA" id="ARBA00001968"/>
    </source>
</evidence>
<comment type="caution">
    <text evidence="3">The sequence shown here is derived from an EMBL/GenBank/DDBJ whole genome shotgun (WGS) entry which is preliminary data.</text>
</comment>
<dbReference type="PIRSF" id="PIRSF006305">
    <property type="entry name" value="Maf"/>
    <property type="match status" value="1"/>
</dbReference>
<accession>A0A9W7ACV6</accession>
<dbReference type="Proteomes" id="UP001165122">
    <property type="component" value="Unassembled WGS sequence"/>
</dbReference>
<reference evidence="4" key="1">
    <citation type="journal article" date="2023" name="Commun. Biol.">
        <title>Genome analysis of Parmales, the sister group of diatoms, reveals the evolutionary specialization of diatoms from phago-mixotrophs to photoautotrophs.</title>
        <authorList>
            <person name="Ban H."/>
            <person name="Sato S."/>
            <person name="Yoshikawa S."/>
            <person name="Yamada K."/>
            <person name="Nakamura Y."/>
            <person name="Ichinomiya M."/>
            <person name="Sato N."/>
            <person name="Blanc-Mathieu R."/>
            <person name="Endo H."/>
            <person name="Kuwata A."/>
            <person name="Ogata H."/>
        </authorList>
    </citation>
    <scope>NUCLEOTIDE SEQUENCE [LARGE SCALE GENOMIC DNA]</scope>
    <source>
        <strain evidence="4">NIES 3700</strain>
    </source>
</reference>
<sequence length="213" mass="22749">MISSFPLSGGPLPFKVVLASQSPRRSELLTMAQIPFTKIVSPFDEAEIRPHKNSMGAAAYVSLSASKKASSIILPPSLSSSPVLVIGSDTVVVHDSKILEKPTSNEEAFAMLTSLSSQTHSVYTGVSLHLLNIPSPITKTFHSTTSVKFSPLTPSDISSYIQTGEPMDKAGSYGIQGIGGQFVESINGCYFNVMGLPINRVCKLISEMAKEIE</sequence>
<dbReference type="CDD" id="cd00555">
    <property type="entry name" value="Maf"/>
    <property type="match status" value="1"/>
</dbReference>
<dbReference type="InterPro" id="IPR029001">
    <property type="entry name" value="ITPase-like_fam"/>
</dbReference>
<dbReference type="HAMAP" id="MF_00528">
    <property type="entry name" value="Maf"/>
    <property type="match status" value="1"/>
</dbReference>
<dbReference type="InterPro" id="IPR003697">
    <property type="entry name" value="Maf-like"/>
</dbReference>
<evidence type="ECO:0000313" key="4">
    <source>
        <dbReference type="Proteomes" id="UP001165122"/>
    </source>
</evidence>
<proteinExistence type="inferred from homology"/>
<keyword evidence="2" id="KW-0378">Hydrolase</keyword>
<dbReference type="GO" id="GO:0047429">
    <property type="term" value="F:nucleoside triphosphate diphosphatase activity"/>
    <property type="evidence" value="ECO:0007669"/>
    <property type="project" value="InterPro"/>
</dbReference>
<evidence type="ECO:0000313" key="3">
    <source>
        <dbReference type="EMBL" id="GMH66039.1"/>
    </source>
</evidence>
<organism evidence="3 4">
    <name type="scientific">Triparma laevis f. longispina</name>
    <dbReference type="NCBI Taxonomy" id="1714387"/>
    <lineage>
        <taxon>Eukaryota</taxon>
        <taxon>Sar</taxon>
        <taxon>Stramenopiles</taxon>
        <taxon>Ochrophyta</taxon>
        <taxon>Bolidophyceae</taxon>
        <taxon>Parmales</taxon>
        <taxon>Triparmaceae</taxon>
        <taxon>Triparma</taxon>
    </lineage>
</organism>
<dbReference type="EMBL" id="BRXW01000557">
    <property type="protein sequence ID" value="GMH66039.1"/>
    <property type="molecule type" value="Genomic_DNA"/>
</dbReference>
<protein>
    <submittedName>
        <fullName evidence="3">Uncharacterized protein</fullName>
    </submittedName>
</protein>
<comment type="cofactor">
    <cofactor evidence="1">
        <name>a divalent metal cation</name>
        <dbReference type="ChEBI" id="CHEBI:60240"/>
    </cofactor>
</comment>
<dbReference type="Pfam" id="PF02545">
    <property type="entry name" value="Maf"/>
    <property type="match status" value="1"/>
</dbReference>
<dbReference type="SUPFAM" id="SSF52972">
    <property type="entry name" value="ITPase-like"/>
    <property type="match status" value="1"/>
</dbReference>
<evidence type="ECO:0000256" key="2">
    <source>
        <dbReference type="ARBA" id="ARBA00022801"/>
    </source>
</evidence>
<keyword evidence="4" id="KW-1185">Reference proteome</keyword>